<evidence type="ECO:0000313" key="4">
    <source>
        <dbReference type="Proteomes" id="UP001157355"/>
    </source>
</evidence>
<dbReference type="AlphaFoldDB" id="A0AA37U0M7"/>
<comment type="caution">
    <text evidence="3">The sequence shown here is derived from an EMBL/GenBank/DDBJ whole genome shotgun (WGS) entry which is preliminary data.</text>
</comment>
<protein>
    <submittedName>
        <fullName evidence="3">3-oxoadipate enol-lactonase</fullName>
    </submittedName>
</protein>
<dbReference type="InterPro" id="IPR000073">
    <property type="entry name" value="AB_hydrolase_1"/>
</dbReference>
<keyword evidence="1" id="KW-0378">Hydrolase</keyword>
<dbReference type="SUPFAM" id="SSF53474">
    <property type="entry name" value="alpha/beta-Hydrolases"/>
    <property type="match status" value="1"/>
</dbReference>
<dbReference type="RefSeq" id="WP_431307841.1">
    <property type="nucleotide sequence ID" value="NZ_BSPP01000021.1"/>
</dbReference>
<feature type="domain" description="AB hydrolase-1" evidence="2">
    <location>
        <begin position="23"/>
        <end position="250"/>
    </location>
</feature>
<name>A0AA37U0M7_9RHOB</name>
<reference evidence="3 4" key="1">
    <citation type="journal article" date="2014" name="Int. J. Syst. Evol. Microbiol.">
        <title>Complete genome sequence of Corynebacterium casei LMG S-19264T (=DSM 44701T), isolated from a smear-ripened cheese.</title>
        <authorList>
            <consortium name="US DOE Joint Genome Institute (JGI-PGF)"/>
            <person name="Walter F."/>
            <person name="Albersmeier A."/>
            <person name="Kalinowski J."/>
            <person name="Ruckert C."/>
        </authorList>
    </citation>
    <scope>NUCLEOTIDE SEQUENCE [LARGE SCALE GENOMIC DNA]</scope>
    <source>
        <strain evidence="3 4">NBRC 111766</strain>
    </source>
</reference>
<dbReference type="Proteomes" id="UP001157355">
    <property type="component" value="Unassembled WGS sequence"/>
</dbReference>
<dbReference type="NCBIfam" id="TIGR02427">
    <property type="entry name" value="protocat_pcaD"/>
    <property type="match status" value="1"/>
</dbReference>
<sequence>MLVYLDDIRLNAEVSGPVGGPAVVLLHALGTNLTIWDQVVPLLPKGCRVLRFDQRGHGASDVPEPPYAMGALIRDAERMMAHFGLRDAVVVGLSLGGLVAQGLAVKRLDLVRGMVLSNTAAKIGSAEMWGARVAQVQARGLADYADGAMERMFGRRWRDVAGMPRVRAMLEGTDPRGWVGCASAIAGTDFYTPTAALTLPTLAIAGAHDGTTPPDLVRETADLILGSRFHLMRGAGHVPMVEKPAEYAAVVSEFLASVGQV</sequence>
<organism evidence="3 4">
    <name type="scientific">Cypionkella aquatica</name>
    <dbReference type="NCBI Taxonomy" id="1756042"/>
    <lineage>
        <taxon>Bacteria</taxon>
        <taxon>Pseudomonadati</taxon>
        <taxon>Pseudomonadota</taxon>
        <taxon>Alphaproteobacteria</taxon>
        <taxon>Rhodobacterales</taxon>
        <taxon>Paracoccaceae</taxon>
        <taxon>Cypionkella</taxon>
    </lineage>
</organism>
<dbReference type="InterPro" id="IPR026968">
    <property type="entry name" value="PcaD/CatD"/>
</dbReference>
<dbReference type="EMBL" id="BSPP01000021">
    <property type="protein sequence ID" value="GLS88845.1"/>
    <property type="molecule type" value="Genomic_DNA"/>
</dbReference>
<dbReference type="Gene3D" id="3.40.50.1820">
    <property type="entry name" value="alpha/beta hydrolase"/>
    <property type="match status" value="1"/>
</dbReference>
<keyword evidence="4" id="KW-1185">Reference proteome</keyword>
<accession>A0AA37U0M7</accession>
<proteinExistence type="predicted"/>
<gene>
    <name evidence="3" type="ORF">GCM10010873_38190</name>
</gene>
<evidence type="ECO:0000259" key="2">
    <source>
        <dbReference type="Pfam" id="PF12697"/>
    </source>
</evidence>
<dbReference type="InterPro" id="IPR050266">
    <property type="entry name" value="AB_hydrolase_sf"/>
</dbReference>
<evidence type="ECO:0000256" key="1">
    <source>
        <dbReference type="ARBA" id="ARBA00022801"/>
    </source>
</evidence>
<dbReference type="Pfam" id="PF12697">
    <property type="entry name" value="Abhydrolase_6"/>
    <property type="match status" value="1"/>
</dbReference>
<dbReference type="PRINTS" id="PR00111">
    <property type="entry name" value="ABHYDROLASE"/>
</dbReference>
<dbReference type="PANTHER" id="PTHR43798:SF31">
    <property type="entry name" value="AB HYDROLASE SUPERFAMILY PROTEIN YCLE"/>
    <property type="match status" value="1"/>
</dbReference>
<dbReference type="PANTHER" id="PTHR43798">
    <property type="entry name" value="MONOACYLGLYCEROL LIPASE"/>
    <property type="match status" value="1"/>
</dbReference>
<dbReference type="GO" id="GO:0016020">
    <property type="term" value="C:membrane"/>
    <property type="evidence" value="ECO:0007669"/>
    <property type="project" value="TreeGrafter"/>
</dbReference>
<dbReference type="InterPro" id="IPR029058">
    <property type="entry name" value="AB_hydrolase_fold"/>
</dbReference>
<evidence type="ECO:0000313" key="3">
    <source>
        <dbReference type="EMBL" id="GLS88845.1"/>
    </source>
</evidence>
<dbReference type="GO" id="GO:0047570">
    <property type="term" value="F:3-oxoadipate enol-lactonase activity"/>
    <property type="evidence" value="ECO:0007669"/>
    <property type="project" value="InterPro"/>
</dbReference>
<dbReference type="GO" id="GO:0042952">
    <property type="term" value="P:beta-ketoadipate pathway"/>
    <property type="evidence" value="ECO:0007669"/>
    <property type="project" value="InterPro"/>
</dbReference>